<accession>X6PBH5</accession>
<name>X6PBH5_RETFI</name>
<feature type="compositionally biased region" description="Polar residues" evidence="1">
    <location>
        <begin position="162"/>
        <end position="182"/>
    </location>
</feature>
<evidence type="ECO:0000256" key="1">
    <source>
        <dbReference type="SAM" id="MobiDB-lite"/>
    </source>
</evidence>
<sequence length="653" mass="72702">TLHLCCDLNVKQQTQKRIKLKKTQSLIINGNDSDIADEIAKIGRNKSNSVLSDSTLATLSTTPTTAFITNGMNKAKANNGQDEVFASDRGSEDQEKQNVGTNPRAIKMSSDKAKEKQMPALSSSLPLNSNKIGIARVNASPIEAWKTDEQCHYATSNWTAKTQPLSKTSQSNASRSQSQLPRTQIKDEMNKSRDNNNSNNSKDEAIDDESDEELRPISMEDTPPPSSSSTQNQNVAVTTDKSSGSVAAVDETHGIESEFQTVIHHRMPMHDPISNGLSSPSNLVGNSTGGLMTNAMFNSMGLNTSITNLGGKGRFGQMNLGMFSLHNSLDMYCSDEYFNDQNEKLRQLRKREQDMNCKKRMQVEQSVMRGETRISPMQSLSSIFPGTGVILRSPFLAQDINKKMWKEQNRQCFSCGDIVESLEVARICSYTGHVYCQTCLDGSKQFSIPHKAISSLDVSFHPVSFNSFCYLQQMYSIPVIPLSCIDLAVIQDKYVQNSAIHKAYYTESYRRILALGELLAFFANVRYHCKSCPNKAALYAILHDRDYLLDAYQTDKSVFGPFVAQEQDSNANTDADDLSQKAFNRVFGLISMKDFEQLLPASADTEKNLSSNKNNLLEILLNAKILFIKHIKQQCKPCKNTAQSNSSFWKSLD</sequence>
<evidence type="ECO:0000313" key="3">
    <source>
        <dbReference type="EMBL" id="ETO35536.1"/>
    </source>
</evidence>
<dbReference type="EMBL" id="ASPP01001527">
    <property type="protein sequence ID" value="ETO35536.1"/>
    <property type="molecule type" value="Genomic_DNA"/>
</dbReference>
<feature type="region of interest" description="Disordered" evidence="1">
    <location>
        <begin position="162"/>
        <end position="247"/>
    </location>
</feature>
<evidence type="ECO:0000259" key="2">
    <source>
        <dbReference type="Pfam" id="PF13901"/>
    </source>
</evidence>
<reference evidence="3 4" key="1">
    <citation type="journal article" date="2013" name="Curr. Biol.">
        <title>The Genome of the Foraminiferan Reticulomyxa filosa.</title>
        <authorList>
            <person name="Glockner G."/>
            <person name="Hulsmann N."/>
            <person name="Schleicher M."/>
            <person name="Noegel A.A."/>
            <person name="Eichinger L."/>
            <person name="Gallinger C."/>
            <person name="Pawlowski J."/>
            <person name="Sierra R."/>
            <person name="Euteneuer U."/>
            <person name="Pillet L."/>
            <person name="Moustafa A."/>
            <person name="Platzer M."/>
            <person name="Groth M."/>
            <person name="Szafranski K."/>
            <person name="Schliwa M."/>
        </authorList>
    </citation>
    <scope>NUCLEOTIDE SEQUENCE [LARGE SCALE GENOMIC DNA]</scope>
</reference>
<dbReference type="Proteomes" id="UP000023152">
    <property type="component" value="Unassembled WGS sequence"/>
</dbReference>
<feature type="non-terminal residue" evidence="3">
    <location>
        <position position="1"/>
    </location>
</feature>
<dbReference type="InterPro" id="IPR025258">
    <property type="entry name" value="RH_dom"/>
</dbReference>
<feature type="compositionally biased region" description="Polar residues" evidence="1">
    <location>
        <begin position="230"/>
        <end position="245"/>
    </location>
</feature>
<comment type="caution">
    <text evidence="3">The sequence shown here is derived from an EMBL/GenBank/DDBJ whole genome shotgun (WGS) entry which is preliminary data.</text>
</comment>
<organism evidence="3 4">
    <name type="scientific">Reticulomyxa filosa</name>
    <dbReference type="NCBI Taxonomy" id="46433"/>
    <lineage>
        <taxon>Eukaryota</taxon>
        <taxon>Sar</taxon>
        <taxon>Rhizaria</taxon>
        <taxon>Retaria</taxon>
        <taxon>Foraminifera</taxon>
        <taxon>Monothalamids</taxon>
        <taxon>Reticulomyxidae</taxon>
        <taxon>Reticulomyxa</taxon>
    </lineage>
</organism>
<feature type="compositionally biased region" description="Basic and acidic residues" evidence="1">
    <location>
        <begin position="184"/>
        <end position="194"/>
    </location>
</feature>
<protein>
    <recommendedName>
        <fullName evidence="2">Rubicon Homology domain-containing protein</fullName>
    </recommendedName>
</protein>
<proteinExistence type="predicted"/>
<feature type="domain" description="Rubicon Homology" evidence="2">
    <location>
        <begin position="426"/>
        <end position="492"/>
    </location>
</feature>
<feature type="region of interest" description="Disordered" evidence="1">
    <location>
        <begin position="85"/>
        <end position="124"/>
    </location>
</feature>
<dbReference type="Pfam" id="PF13901">
    <property type="entry name" value="RH_dom"/>
    <property type="match status" value="1"/>
</dbReference>
<dbReference type="AlphaFoldDB" id="X6PBH5"/>
<gene>
    <name evidence="3" type="ORF">RFI_01527</name>
</gene>
<evidence type="ECO:0000313" key="4">
    <source>
        <dbReference type="Proteomes" id="UP000023152"/>
    </source>
</evidence>
<keyword evidence="4" id="KW-1185">Reference proteome</keyword>